<dbReference type="InterPro" id="IPR014469">
    <property type="entry name" value="DUF2271"/>
</dbReference>
<reference evidence="2 3" key="1">
    <citation type="submission" date="2023-09" db="EMBL/GenBank/DDBJ databases">
        <authorList>
            <person name="Rey-Velasco X."/>
        </authorList>
    </citation>
    <scope>NUCLEOTIDE SEQUENCE [LARGE SCALE GENOMIC DNA]</scope>
    <source>
        <strain evidence="2 3">W311</strain>
    </source>
</reference>
<dbReference type="RefSeq" id="WP_313916108.1">
    <property type="nucleotide sequence ID" value="NZ_CP135076.1"/>
</dbReference>
<keyword evidence="1" id="KW-0732">Signal</keyword>
<organism evidence="2 3">
    <name type="scientific">Stakelama saccharophila</name>
    <dbReference type="NCBI Taxonomy" id="3075605"/>
    <lineage>
        <taxon>Bacteria</taxon>
        <taxon>Pseudomonadati</taxon>
        <taxon>Pseudomonadota</taxon>
        <taxon>Alphaproteobacteria</taxon>
        <taxon>Sphingomonadales</taxon>
        <taxon>Sphingomonadaceae</taxon>
        <taxon>Stakelama</taxon>
    </lineage>
</organism>
<accession>A0ABZ0B9J7</accession>
<protein>
    <submittedName>
        <fullName evidence="2">DUF2271 domain-containing protein</fullName>
    </submittedName>
</protein>
<feature type="signal peptide" evidence="1">
    <location>
        <begin position="1"/>
        <end position="19"/>
    </location>
</feature>
<keyword evidence="3" id="KW-1185">Reference proteome</keyword>
<name>A0ABZ0B9J7_9SPHN</name>
<sequence>MRLTVSLIGTSLIATPAIAGDMTISITIPQLRVAEYHRPNVAVWIENGEGEVVADLATWYDLRNRREDGAKWLSDLRTWWRRSGRALDLPVDGVSGPTRAPGKHVLHFTEGHGPLHRLSAGPYRLLVEAAREVGGREKLAIPFTWPPKGNKAGTVRGESELGAVTLSIKP</sequence>
<dbReference type="PIRSF" id="PIRSF014995">
    <property type="entry name" value="UCP014995"/>
    <property type="match status" value="1"/>
</dbReference>
<feature type="chain" id="PRO_5046920594" evidence="1">
    <location>
        <begin position="20"/>
        <end position="170"/>
    </location>
</feature>
<evidence type="ECO:0000313" key="3">
    <source>
        <dbReference type="Proteomes" id="UP001302249"/>
    </source>
</evidence>
<evidence type="ECO:0000256" key="1">
    <source>
        <dbReference type="SAM" id="SignalP"/>
    </source>
</evidence>
<dbReference type="Pfam" id="PF10029">
    <property type="entry name" value="DUF2271"/>
    <property type="match status" value="1"/>
</dbReference>
<dbReference type="EMBL" id="CP135076">
    <property type="protein sequence ID" value="WNO54043.1"/>
    <property type="molecule type" value="Genomic_DNA"/>
</dbReference>
<dbReference type="Proteomes" id="UP001302249">
    <property type="component" value="Chromosome"/>
</dbReference>
<evidence type="ECO:0000313" key="2">
    <source>
        <dbReference type="EMBL" id="WNO54043.1"/>
    </source>
</evidence>
<gene>
    <name evidence="2" type="ORF">RPR59_01945</name>
</gene>
<proteinExistence type="predicted"/>